<reference evidence="2" key="1">
    <citation type="submission" date="2017-05" db="EMBL/GenBank/DDBJ databases">
        <title>Whole genome sequence of fish pathogenic bacteria, Photobacterium damselae subsp. piscicida, strain 91-197, isolated from hybrid striped bass (Morone sp.) in USA.</title>
        <authorList>
            <person name="Teru Y."/>
            <person name="Hikima J."/>
            <person name="Kono T."/>
            <person name="Sakai M."/>
            <person name="Takano T."/>
            <person name="Hawke J.P."/>
            <person name="Takeyama H."/>
            <person name="Aoki T."/>
        </authorList>
    </citation>
    <scope>NUCLEOTIDE SEQUENCE [LARGE SCALE GENOMIC DNA]</scope>
    <source>
        <strain evidence="2">91-197</strain>
    </source>
</reference>
<dbReference type="EMBL" id="AP018045">
    <property type="protein sequence ID" value="BAX53423.1"/>
    <property type="molecule type" value="Genomic_DNA"/>
</dbReference>
<evidence type="ECO:0000313" key="1">
    <source>
        <dbReference type="EMBL" id="BAX53423.1"/>
    </source>
</evidence>
<proteinExistence type="predicted"/>
<accession>A0AAD1CGJ3</accession>
<gene>
    <name evidence="1" type="ORF">PDPUS_1_02049</name>
</gene>
<evidence type="ECO:0000313" key="2">
    <source>
        <dbReference type="Proteomes" id="UP000218676"/>
    </source>
</evidence>
<organism evidence="1 2">
    <name type="scientific">Photobacterium damsela subsp. piscicida</name>
    <name type="common">Pasteurella piscicida</name>
    <dbReference type="NCBI Taxonomy" id="38294"/>
    <lineage>
        <taxon>Bacteria</taxon>
        <taxon>Pseudomonadati</taxon>
        <taxon>Pseudomonadota</taxon>
        <taxon>Gammaproteobacteria</taxon>
        <taxon>Vibrionales</taxon>
        <taxon>Vibrionaceae</taxon>
        <taxon>Photobacterium</taxon>
    </lineage>
</organism>
<name>A0AAD1CGJ3_PHODP</name>
<dbReference type="Proteomes" id="UP000218676">
    <property type="component" value="Chromosome 1"/>
</dbReference>
<protein>
    <submittedName>
        <fullName evidence="1">Uncharacterized protein</fullName>
    </submittedName>
</protein>
<sequence>MSNDEIDICLGRGDDIEVSNKYDLVASHPSVRSVILRKLSPDHFHLNIDVFPNMSVSDVRADLEQLVGRKCHKKLAGKSVNKGIINLE</sequence>
<dbReference type="AlphaFoldDB" id="A0AAD1CGJ3"/>